<dbReference type="EMBL" id="CP043727">
    <property type="protein sequence ID" value="QHB30999.1"/>
    <property type="molecule type" value="Genomic_DNA"/>
</dbReference>
<reference evidence="2" key="1">
    <citation type="submission" date="2019-09" db="EMBL/GenBank/DDBJ databases">
        <title>Yersinia canariae sp. nov., isolated from a human yersiniosis case.</title>
        <authorList>
            <person name="Nguyen S.V."/>
            <person name="Greig D."/>
            <person name="Hurley D."/>
            <person name="Cao Y."/>
            <person name="McCabe E."/>
            <person name="Mitchell M."/>
            <person name="Jenkins C."/>
            <person name="Fanning S."/>
        </authorList>
    </citation>
    <scope>NUCLEOTIDE SEQUENCE [LARGE SCALE GENOMIC DNA]</scope>
    <source>
        <strain evidence="2">NCTC 14382</strain>
    </source>
</reference>
<dbReference type="AlphaFoldDB" id="A0A857EWY9"/>
<gene>
    <name evidence="1" type="ORF">F0T03_01470</name>
</gene>
<keyword evidence="2" id="KW-1185">Reference proteome</keyword>
<proteinExistence type="predicted"/>
<dbReference type="Proteomes" id="UP000464402">
    <property type="component" value="Chromosome"/>
</dbReference>
<sequence>MNKNGPIQYMLNDLQGRHGKLEADLNRLKDFQRNIELLKQRADIDSKARETLSRLNAAFPNGFKQEKAKMLDCISQMNIQFKQLETQLKNINTSENNNT</sequence>
<accession>A0A857EWY9</accession>
<dbReference type="KEGG" id="yca:F0T03_01470"/>
<evidence type="ECO:0000313" key="1">
    <source>
        <dbReference type="EMBL" id="QHB30999.1"/>
    </source>
</evidence>
<evidence type="ECO:0000313" key="2">
    <source>
        <dbReference type="Proteomes" id="UP000464402"/>
    </source>
</evidence>
<protein>
    <submittedName>
        <fullName evidence="1">Chromosome partitioning protein ParA</fullName>
    </submittedName>
</protein>
<name>A0A857EWY9_9GAMM</name>
<dbReference type="RefSeq" id="WP_159677093.1">
    <property type="nucleotide sequence ID" value="NZ_CP043727.1"/>
</dbReference>
<organism evidence="1 2">
    <name type="scientific">Yersinia canariae</name>
    <dbReference type="NCBI Taxonomy" id="2607663"/>
    <lineage>
        <taxon>Bacteria</taxon>
        <taxon>Pseudomonadati</taxon>
        <taxon>Pseudomonadota</taxon>
        <taxon>Gammaproteobacteria</taxon>
        <taxon>Enterobacterales</taxon>
        <taxon>Yersiniaceae</taxon>
        <taxon>Yersinia</taxon>
    </lineage>
</organism>